<gene>
    <name evidence="1" type="ORF">D7V20_00180</name>
</gene>
<keyword evidence="2" id="KW-1185">Reference proteome</keyword>
<evidence type="ECO:0000313" key="2">
    <source>
        <dbReference type="Proteomes" id="UP000280405"/>
    </source>
</evidence>
<dbReference type="AlphaFoldDB" id="A0A3A8F1G7"/>
<comment type="caution">
    <text evidence="1">The sequence shown here is derived from an EMBL/GenBank/DDBJ whole genome shotgun (WGS) entry which is preliminary data.</text>
</comment>
<accession>A0A3A8F1G7</accession>
<dbReference type="EMBL" id="RAXT01000001">
    <property type="protein sequence ID" value="RKG40847.1"/>
    <property type="molecule type" value="Genomic_DNA"/>
</dbReference>
<sequence>MKKVPSADLQVIESITAQLIDNVNLKLQTDHDEESKAFSLKITKENIREITGRRVVRDSVFDGYSTTIKEKFPATQISRVSDGIVISVPAYGAIEQPLTLAKLASENKDLTDELEERNSED</sequence>
<proteinExistence type="predicted"/>
<reference evidence="1 2" key="1">
    <citation type="submission" date="2018-09" db="EMBL/GenBank/DDBJ databases">
        <title>The draft genome of Acinetobacter spp. strains.</title>
        <authorList>
            <person name="Qin J."/>
            <person name="Feng Y."/>
            <person name="Zong Z."/>
        </authorList>
    </citation>
    <scope>NUCLEOTIDE SEQUENCE [LARGE SCALE GENOMIC DNA]</scope>
    <source>
        <strain evidence="1 2">WCHAc060115</strain>
    </source>
</reference>
<organism evidence="1 2">
    <name type="scientific">Acinetobacter rongchengensis</name>
    <dbReference type="NCBI Taxonomy" id="2419601"/>
    <lineage>
        <taxon>Bacteria</taxon>
        <taxon>Pseudomonadati</taxon>
        <taxon>Pseudomonadota</taxon>
        <taxon>Gammaproteobacteria</taxon>
        <taxon>Moraxellales</taxon>
        <taxon>Moraxellaceae</taxon>
        <taxon>Acinetobacter</taxon>
    </lineage>
</organism>
<name>A0A3A8F1G7_9GAMM</name>
<protein>
    <submittedName>
        <fullName evidence="1">Uncharacterized protein</fullName>
    </submittedName>
</protein>
<evidence type="ECO:0000313" key="1">
    <source>
        <dbReference type="EMBL" id="RKG40847.1"/>
    </source>
</evidence>
<dbReference type="RefSeq" id="WP_120382349.1">
    <property type="nucleotide sequence ID" value="NZ_RAXT01000001.1"/>
</dbReference>
<dbReference type="Proteomes" id="UP000280405">
    <property type="component" value="Unassembled WGS sequence"/>
</dbReference>